<keyword evidence="3" id="KW-1185">Reference proteome</keyword>
<feature type="compositionally biased region" description="Polar residues" evidence="1">
    <location>
        <begin position="168"/>
        <end position="177"/>
    </location>
</feature>
<feature type="region of interest" description="Disordered" evidence="1">
    <location>
        <begin position="159"/>
        <end position="196"/>
    </location>
</feature>
<evidence type="ECO:0000313" key="2">
    <source>
        <dbReference type="EMBL" id="KAA1257090.1"/>
    </source>
</evidence>
<sequence length="196" mass="22159">MSNHCRQVPGPQLRFHHLIIRQEGRGISADFPALSRSTYGKFWVVISVWKYHQACSTARRQRSVNRKVTKFRHFRVTIGVWSIVHLLIRLQESESNGAYRLQEAVECREGVQRMSFLVLQGEQLILAGRPTHRNVDSLAILCVCQQAFSRDCIPSRITSGFTGPGRKSQPSGKNRASPTPVHPLVQVSRFAAGRVD</sequence>
<dbReference type="AlphaFoldDB" id="A0A5B1CBY7"/>
<dbReference type="EMBL" id="VRLW01000005">
    <property type="protein sequence ID" value="KAA1257090.1"/>
    <property type="molecule type" value="Genomic_DNA"/>
</dbReference>
<organism evidence="2 3">
    <name type="scientific">Rubripirellula obstinata</name>
    <dbReference type="NCBI Taxonomy" id="406547"/>
    <lineage>
        <taxon>Bacteria</taxon>
        <taxon>Pseudomonadati</taxon>
        <taxon>Planctomycetota</taxon>
        <taxon>Planctomycetia</taxon>
        <taxon>Pirellulales</taxon>
        <taxon>Pirellulaceae</taxon>
        <taxon>Rubripirellula</taxon>
    </lineage>
</organism>
<protein>
    <submittedName>
        <fullName evidence="2">Uncharacterized protein</fullName>
    </submittedName>
</protein>
<name>A0A5B1CBY7_9BACT</name>
<gene>
    <name evidence="2" type="ORF">LF1_56520</name>
</gene>
<evidence type="ECO:0000313" key="3">
    <source>
        <dbReference type="Proteomes" id="UP000322699"/>
    </source>
</evidence>
<reference evidence="2 3" key="1">
    <citation type="submission" date="2019-08" db="EMBL/GenBank/DDBJ databases">
        <title>Deep-cultivation of Planctomycetes and their phenomic and genomic characterization uncovers novel biology.</title>
        <authorList>
            <person name="Wiegand S."/>
            <person name="Jogler M."/>
            <person name="Boedeker C."/>
            <person name="Pinto D."/>
            <person name="Vollmers J."/>
            <person name="Rivas-Marin E."/>
            <person name="Kohn T."/>
            <person name="Peeters S.H."/>
            <person name="Heuer A."/>
            <person name="Rast P."/>
            <person name="Oberbeckmann S."/>
            <person name="Bunk B."/>
            <person name="Jeske O."/>
            <person name="Meyerdierks A."/>
            <person name="Storesund J.E."/>
            <person name="Kallscheuer N."/>
            <person name="Luecker S."/>
            <person name="Lage O.M."/>
            <person name="Pohl T."/>
            <person name="Merkel B.J."/>
            <person name="Hornburger P."/>
            <person name="Mueller R.-W."/>
            <person name="Bruemmer F."/>
            <person name="Labrenz M."/>
            <person name="Spormann A.M."/>
            <person name="Op Den Camp H."/>
            <person name="Overmann J."/>
            <person name="Amann R."/>
            <person name="Jetten M.S.M."/>
            <person name="Mascher T."/>
            <person name="Medema M.H."/>
            <person name="Devos D.P."/>
            <person name="Kaster A.-K."/>
            <person name="Ovreas L."/>
            <person name="Rohde M."/>
            <person name="Galperin M.Y."/>
            <person name="Jogler C."/>
        </authorList>
    </citation>
    <scope>NUCLEOTIDE SEQUENCE [LARGE SCALE GENOMIC DNA]</scope>
    <source>
        <strain evidence="2 3">LF1</strain>
    </source>
</reference>
<proteinExistence type="predicted"/>
<evidence type="ECO:0000256" key="1">
    <source>
        <dbReference type="SAM" id="MobiDB-lite"/>
    </source>
</evidence>
<dbReference type="Proteomes" id="UP000322699">
    <property type="component" value="Unassembled WGS sequence"/>
</dbReference>
<accession>A0A5B1CBY7</accession>
<comment type="caution">
    <text evidence="2">The sequence shown here is derived from an EMBL/GenBank/DDBJ whole genome shotgun (WGS) entry which is preliminary data.</text>
</comment>